<feature type="binding site" evidence="17">
    <location>
        <position position="766"/>
    </location>
    <ligand>
        <name>Mg(2+)</name>
        <dbReference type="ChEBI" id="CHEBI:18420"/>
    </ligand>
</feature>
<keyword evidence="12" id="KW-0067">ATP-binding</keyword>
<evidence type="ECO:0000256" key="16">
    <source>
        <dbReference type="PIRSR" id="PIRSR000853-2"/>
    </source>
</evidence>
<dbReference type="PANTHER" id="PTHR22931">
    <property type="entry name" value="PHOSPHOENOLPYRUVATE DIKINASE-RELATED"/>
    <property type="match status" value="1"/>
</dbReference>
<feature type="binding site" evidence="17">
    <location>
        <position position="742"/>
    </location>
    <ligand>
        <name>Mg(2+)</name>
        <dbReference type="ChEBI" id="CHEBI:18420"/>
    </ligand>
</feature>
<dbReference type="GO" id="GO:0005524">
    <property type="term" value="F:ATP binding"/>
    <property type="evidence" value="ECO:0007669"/>
    <property type="project" value="UniProtKB-UniRule"/>
</dbReference>
<keyword evidence="13 17" id="KW-0460">Magnesium</keyword>
<evidence type="ECO:0000256" key="11">
    <source>
        <dbReference type="ARBA" id="ARBA00022777"/>
    </source>
</evidence>
<evidence type="ECO:0000259" key="18">
    <source>
        <dbReference type="Pfam" id="PF00391"/>
    </source>
</evidence>
<reference evidence="21 22" key="2">
    <citation type="journal article" date="2019" name="BMC Genomics">
        <title>The Anaplasma ovis genome reveals a high proportion of pseudogenes.</title>
        <authorList>
            <person name="Liu Z."/>
            <person name="Peasley A.M."/>
            <person name="Yang J."/>
            <person name="Li Y."/>
            <person name="Guan G."/>
            <person name="Luo J."/>
            <person name="Yin H."/>
            <person name="Brayton K.A."/>
        </authorList>
    </citation>
    <scope>NUCLEOTIDE SEQUENCE [LARGE SCALE GENOMIC DNA]</scope>
    <source>
        <strain evidence="21 22">Haibei</strain>
    </source>
</reference>
<keyword evidence="22" id="KW-1185">Reference proteome</keyword>
<dbReference type="KEGG" id="aoh:AOV_00535"/>
<feature type="binding site" evidence="16">
    <location>
        <position position="763"/>
    </location>
    <ligand>
        <name>substrate</name>
    </ligand>
</feature>
<dbReference type="Gene3D" id="1.10.189.10">
    <property type="entry name" value="Pyruvate Phosphate Dikinase, domain 2"/>
    <property type="match status" value="1"/>
</dbReference>
<dbReference type="OrthoDB" id="9765468at2"/>
<dbReference type="AlphaFoldDB" id="A0A2Z2L7F3"/>
<dbReference type="Proteomes" id="UP000259762">
    <property type="component" value="Chromosome"/>
</dbReference>
<accession>A0A2Z2L7F3</accession>
<keyword evidence="9 17" id="KW-0479">Metal-binding</keyword>
<dbReference type="PROSITE" id="PS00370">
    <property type="entry name" value="PEP_ENZYMES_PHOS_SITE"/>
    <property type="match status" value="1"/>
</dbReference>
<evidence type="ECO:0000256" key="3">
    <source>
        <dbReference type="ARBA" id="ARBA00007837"/>
    </source>
</evidence>
<dbReference type="NCBIfam" id="TIGR01828">
    <property type="entry name" value="pyru_phos_dikin"/>
    <property type="match status" value="1"/>
</dbReference>
<comment type="cofactor">
    <cofactor evidence="1 14 17">
        <name>Mg(2+)</name>
        <dbReference type="ChEBI" id="CHEBI:18420"/>
    </cofactor>
</comment>
<dbReference type="Gene3D" id="3.30.470.20">
    <property type="entry name" value="ATP-grasp fold, B domain"/>
    <property type="match status" value="1"/>
</dbReference>
<dbReference type="SUPFAM" id="SSF56059">
    <property type="entry name" value="Glutathione synthetase ATP-binding domain-like"/>
    <property type="match status" value="1"/>
</dbReference>
<keyword evidence="10" id="KW-0547">Nucleotide-binding</keyword>
<evidence type="ECO:0000256" key="2">
    <source>
        <dbReference type="ARBA" id="ARBA00003144"/>
    </source>
</evidence>
<evidence type="ECO:0000256" key="17">
    <source>
        <dbReference type="PIRSR" id="PIRSR000853-3"/>
    </source>
</evidence>
<dbReference type="InterPro" id="IPR040442">
    <property type="entry name" value="Pyrv_kinase-like_dom_sf"/>
</dbReference>
<evidence type="ECO:0000313" key="22">
    <source>
        <dbReference type="Proteomes" id="UP000259762"/>
    </source>
</evidence>
<dbReference type="PANTHER" id="PTHR22931:SF9">
    <property type="entry name" value="PYRUVATE, PHOSPHATE DIKINASE 1, CHLOROPLASTIC"/>
    <property type="match status" value="1"/>
</dbReference>
<evidence type="ECO:0000256" key="15">
    <source>
        <dbReference type="PIRSR" id="PIRSR000853-1"/>
    </source>
</evidence>
<protein>
    <recommendedName>
        <fullName evidence="6 14">Pyruvate, phosphate dikinase</fullName>
        <ecNumber evidence="5 14">2.7.9.1</ecNumber>
    </recommendedName>
</protein>
<feature type="binding site" evidence="16">
    <location>
        <position position="619"/>
    </location>
    <ligand>
        <name>substrate</name>
    </ligand>
</feature>
<dbReference type="RefSeq" id="WP_075138707.1">
    <property type="nucleotide sequence ID" value="NZ_CP015994.1"/>
</dbReference>
<feature type="domain" description="Pyruvate phosphate dikinase AMP/ATP-binding" evidence="19">
    <location>
        <begin position="307"/>
        <end position="356"/>
    </location>
</feature>
<evidence type="ECO:0000256" key="6">
    <source>
        <dbReference type="ARBA" id="ARBA00020138"/>
    </source>
</evidence>
<dbReference type="InterPro" id="IPR036637">
    <property type="entry name" value="Phosphohistidine_dom_sf"/>
</dbReference>
<dbReference type="Gene3D" id="1.20.80.30">
    <property type="match status" value="1"/>
</dbReference>
<dbReference type="InterPro" id="IPR008279">
    <property type="entry name" value="PEP-util_enz_mobile_dom"/>
</dbReference>
<dbReference type="InterPro" id="IPR010121">
    <property type="entry name" value="Pyruvate_phosphate_dikinase"/>
</dbReference>
<dbReference type="EMBL" id="CP015994">
    <property type="protein sequence ID" value="ASI47443.1"/>
    <property type="molecule type" value="Genomic_DNA"/>
</dbReference>
<dbReference type="Pfam" id="PF01326">
    <property type="entry name" value="PPDK_N"/>
    <property type="match status" value="2"/>
</dbReference>
<evidence type="ECO:0000256" key="14">
    <source>
        <dbReference type="PIRNR" id="PIRNR000853"/>
    </source>
</evidence>
<dbReference type="InterPro" id="IPR023151">
    <property type="entry name" value="PEP_util_CS"/>
</dbReference>
<feature type="domain" description="PEP-utilising enzyme mobile" evidence="18">
    <location>
        <begin position="423"/>
        <end position="505"/>
    </location>
</feature>
<dbReference type="InterPro" id="IPR000121">
    <property type="entry name" value="PEP_util_C"/>
</dbReference>
<keyword evidence="8" id="KW-0808">Transferase</keyword>
<dbReference type="Gene3D" id="3.20.20.60">
    <property type="entry name" value="Phosphoenolpyruvate-binding domains"/>
    <property type="match status" value="1"/>
</dbReference>
<organism evidence="21 22">
    <name type="scientific">Anaplasma ovis str. Haibei</name>
    <dbReference type="NCBI Taxonomy" id="1248439"/>
    <lineage>
        <taxon>Bacteria</taxon>
        <taxon>Pseudomonadati</taxon>
        <taxon>Pseudomonadota</taxon>
        <taxon>Alphaproteobacteria</taxon>
        <taxon>Rickettsiales</taxon>
        <taxon>Anaplasmataceae</taxon>
        <taxon>Anaplasma</taxon>
    </lineage>
</organism>
<evidence type="ECO:0000256" key="1">
    <source>
        <dbReference type="ARBA" id="ARBA00001946"/>
    </source>
</evidence>
<gene>
    <name evidence="21" type="ORF">AOV_00535</name>
</gene>
<dbReference type="SUPFAM" id="SSF51621">
    <property type="entry name" value="Phosphoenolpyruvate/pyruvate domain"/>
    <property type="match status" value="1"/>
</dbReference>
<dbReference type="InterPro" id="IPR002192">
    <property type="entry name" value="PPDK_AMP/ATP-bd"/>
</dbReference>
<feature type="active site" description="Proton donor" evidence="15">
    <location>
        <position position="828"/>
    </location>
</feature>
<proteinExistence type="inferred from homology"/>
<sequence length="886" mass="96579">MSEMLIYHFSKSKCDGGSHLANLLGNKGAGLAEMCRIGINVPPGFTIPTSVCGYYHKHGKLPEGLSQQLQKALQHLGNEISLEFGNPDRPLLVSVRSGSVRSMPGMMDTVLNVGINDEILEGLKRTHSERFAYDSYRRLIQMYATTVMQMSNHWFEEEYDRKCRELSLLPGELITDVSALLELVTEFKSLVLKHGGAEFPQNVHEQLYSAVGAVFRSWMNNRAVAYRKVCGIPSESGTAVNVQSMVFGNISQNSATGVVFTRNPSTGAKEIFGEFLINAQGEDVVSGNKDPAPISLMERVMPRVYGELVEVCHRLEQSYKDMQDVEFTVQDGKLWILQTRAGKRSAQAAVHLAVAMVKEGLISREEAINRVDHTTLSGLLHPVLDGGSDNAVVCRGLPASPGAASGCVAFTSSDAESLKKQGKNVILVRQETSPEDIGGMSSSVGILTLRGGMTSHAAVVARGMGKPCICGTSGLFIDKSGEFFYNGEGLKVAQGESITINGSTGEVMLGTVKTVTPQLPESFSELMSWVDEVRTIGVMANADTPEDMKTAKQFGADGVGLCRTEHMFFSDGRIATVQEMIVASDKQERDAALAKIETMQKHDFKEMFACMQGKQITIRLLDPPLHEFLPTSREVLEDIAKRIGKPLEHVRNRVSALSEKNPMLGHRGCRLAISYPEIYEMQARAIFQAARELREEGGTEVVPEIMVPFVMDEGEITAVGDLVRRVAEQFNNAQYSIGVMIELPRAALLADRLAKHVQFFSFGTNDLTQTTLGMSRDDSSKFVEHYTSAGILRSDPFELLDEQGVGKLIEITMKLTRESGAKIKTGMCGEHGGTLEAMQLCTKLGINYVSCSPYKVPVAKLLAAKCAIACKQLTSSGGAVTQSEAS</sequence>
<keyword evidence="7" id="KW-0597">Phosphoprotein</keyword>
<feature type="binding site" evidence="16">
    <location>
        <position position="563"/>
    </location>
    <ligand>
        <name>substrate</name>
    </ligand>
</feature>
<feature type="domain" description="PEP-utilising enzyme C-terminal" evidence="20">
    <location>
        <begin position="522"/>
        <end position="866"/>
    </location>
</feature>
<evidence type="ECO:0000256" key="10">
    <source>
        <dbReference type="ARBA" id="ARBA00022741"/>
    </source>
</evidence>
<evidence type="ECO:0000256" key="4">
    <source>
        <dbReference type="ARBA" id="ARBA00011738"/>
    </source>
</evidence>
<dbReference type="PROSITE" id="PS00742">
    <property type="entry name" value="PEP_ENZYMES_2"/>
    <property type="match status" value="1"/>
</dbReference>
<evidence type="ECO:0000313" key="21">
    <source>
        <dbReference type="EMBL" id="ASI47443.1"/>
    </source>
</evidence>
<dbReference type="GO" id="GO:0050242">
    <property type="term" value="F:pyruvate, phosphate dikinase activity"/>
    <property type="evidence" value="ECO:0007669"/>
    <property type="project" value="UniProtKB-UniRule"/>
</dbReference>
<dbReference type="Pfam" id="PF00391">
    <property type="entry name" value="PEP-utilizers"/>
    <property type="match status" value="1"/>
</dbReference>
<dbReference type="Gene3D" id="3.50.30.10">
    <property type="entry name" value="Phosphohistidine domain"/>
    <property type="match status" value="1"/>
</dbReference>
<dbReference type="Pfam" id="PF02896">
    <property type="entry name" value="PEP-utilizers_C"/>
    <property type="match status" value="1"/>
</dbReference>
<evidence type="ECO:0000259" key="20">
    <source>
        <dbReference type="Pfam" id="PF02896"/>
    </source>
</evidence>
<feature type="binding site" evidence="16">
    <location>
        <position position="766"/>
    </location>
    <ligand>
        <name>substrate</name>
    </ligand>
</feature>
<evidence type="ECO:0000256" key="7">
    <source>
        <dbReference type="ARBA" id="ARBA00022553"/>
    </source>
</evidence>
<feature type="active site" description="Tele-phosphohistidine intermediate" evidence="15">
    <location>
        <position position="456"/>
    </location>
</feature>
<dbReference type="InterPro" id="IPR015813">
    <property type="entry name" value="Pyrv/PenolPyrv_kinase-like_dom"/>
</dbReference>
<feature type="binding site" evidence="16">
    <location>
        <position position="764"/>
    </location>
    <ligand>
        <name>substrate</name>
    </ligand>
</feature>
<dbReference type="SUPFAM" id="SSF52009">
    <property type="entry name" value="Phosphohistidine domain"/>
    <property type="match status" value="1"/>
</dbReference>
<comment type="catalytic activity">
    <reaction evidence="14">
        <text>pyruvate + phosphate + ATP = phosphoenolpyruvate + AMP + diphosphate + H(+)</text>
        <dbReference type="Rhea" id="RHEA:10756"/>
        <dbReference type="ChEBI" id="CHEBI:15361"/>
        <dbReference type="ChEBI" id="CHEBI:15378"/>
        <dbReference type="ChEBI" id="CHEBI:30616"/>
        <dbReference type="ChEBI" id="CHEBI:33019"/>
        <dbReference type="ChEBI" id="CHEBI:43474"/>
        <dbReference type="ChEBI" id="CHEBI:58702"/>
        <dbReference type="ChEBI" id="CHEBI:456215"/>
        <dbReference type="EC" id="2.7.9.1"/>
    </reaction>
</comment>
<dbReference type="GO" id="GO:0046872">
    <property type="term" value="F:metal ion binding"/>
    <property type="evidence" value="ECO:0007669"/>
    <property type="project" value="UniProtKB-UniRule"/>
</dbReference>
<dbReference type="InterPro" id="IPR018274">
    <property type="entry name" value="PEP_util_AS"/>
</dbReference>
<evidence type="ECO:0000256" key="5">
    <source>
        <dbReference type="ARBA" id="ARBA00011994"/>
    </source>
</evidence>
<comment type="similarity">
    <text evidence="3 14">Belongs to the PEP-utilizing enzyme family.</text>
</comment>
<comment type="function">
    <text evidence="2">Catalyzes the reversible phosphorylation of pyruvate and phosphate.</text>
</comment>
<evidence type="ECO:0000256" key="8">
    <source>
        <dbReference type="ARBA" id="ARBA00022679"/>
    </source>
</evidence>
<feature type="binding site" evidence="16">
    <location>
        <position position="765"/>
    </location>
    <ligand>
        <name>substrate</name>
    </ligand>
</feature>
<name>A0A2Z2L7F3_9RICK</name>
<dbReference type="InterPro" id="IPR013815">
    <property type="entry name" value="ATP_grasp_subdomain_1"/>
</dbReference>
<evidence type="ECO:0000259" key="19">
    <source>
        <dbReference type="Pfam" id="PF01326"/>
    </source>
</evidence>
<reference evidence="22" key="1">
    <citation type="submission" date="2018-06" db="EMBL/GenBank/DDBJ databases">
        <title>The Anaplasma ovis genome reveals a high proportion of pseudogenes.</title>
        <authorList>
            <person name="Liu Z."/>
            <person name="Peasley A.M."/>
            <person name="Yang J."/>
            <person name="Li Y."/>
            <person name="Guan G."/>
            <person name="Luo J."/>
            <person name="Yin H."/>
            <person name="Brayton K.A."/>
        </authorList>
    </citation>
    <scope>NUCLEOTIDE SEQUENCE [LARGE SCALE GENOMIC DNA]</scope>
    <source>
        <strain evidence="22">Haibei</strain>
    </source>
</reference>
<evidence type="ECO:0000256" key="12">
    <source>
        <dbReference type="ARBA" id="ARBA00022840"/>
    </source>
</evidence>
<dbReference type="EC" id="2.7.9.1" evidence="5 14"/>
<keyword evidence="11 21" id="KW-0418">Kinase</keyword>
<keyword evidence="21" id="KW-0670">Pyruvate</keyword>
<dbReference type="NCBIfam" id="NF004531">
    <property type="entry name" value="PRK05878.1"/>
    <property type="match status" value="1"/>
</dbReference>
<evidence type="ECO:0000256" key="13">
    <source>
        <dbReference type="ARBA" id="ARBA00022842"/>
    </source>
</evidence>
<feature type="binding site" evidence="16">
    <location>
        <position position="742"/>
    </location>
    <ligand>
        <name>substrate</name>
    </ligand>
</feature>
<dbReference type="GO" id="GO:0016301">
    <property type="term" value="F:kinase activity"/>
    <property type="evidence" value="ECO:0007669"/>
    <property type="project" value="UniProtKB-UniRule"/>
</dbReference>
<dbReference type="Gene3D" id="3.30.1490.20">
    <property type="entry name" value="ATP-grasp fold, A domain"/>
    <property type="match status" value="1"/>
</dbReference>
<evidence type="ECO:0000256" key="9">
    <source>
        <dbReference type="ARBA" id="ARBA00022723"/>
    </source>
</evidence>
<comment type="subunit">
    <text evidence="4">Homodimer.</text>
</comment>
<feature type="domain" description="Pyruvate phosphate dikinase AMP/ATP-binding" evidence="19">
    <location>
        <begin position="59"/>
        <end position="293"/>
    </location>
</feature>
<dbReference type="PIRSF" id="PIRSF000853">
    <property type="entry name" value="PPDK"/>
    <property type="match status" value="1"/>
</dbReference>